<dbReference type="Proteomes" id="UP001595886">
    <property type="component" value="Unassembled WGS sequence"/>
</dbReference>
<sequence>MSCTLHRTRSTFLVAAAVSVAFALGSCGAFAAPPPPAPASAAGATDLPAYDALDADKDGIVTLPEVVVYSPSLAARIAHCDSNGDKRLSKKEYAACHPKPAAEPKAATPARR</sequence>
<name>A0ABV9QZ97_9GAMM</name>
<keyword evidence="2" id="KW-0732">Signal</keyword>
<accession>A0ABV9QZ97</accession>
<feature type="chain" id="PRO_5046674300" description="EF-hand domain-containing protein" evidence="2">
    <location>
        <begin position="32"/>
        <end position="112"/>
    </location>
</feature>
<keyword evidence="4" id="KW-1185">Reference proteome</keyword>
<comment type="caution">
    <text evidence="3">The sequence shown here is derived from an EMBL/GenBank/DDBJ whole genome shotgun (WGS) entry which is preliminary data.</text>
</comment>
<reference evidence="4" key="1">
    <citation type="journal article" date="2019" name="Int. J. Syst. Evol. Microbiol.">
        <title>The Global Catalogue of Microorganisms (GCM) 10K type strain sequencing project: providing services to taxonomists for standard genome sequencing and annotation.</title>
        <authorList>
            <consortium name="The Broad Institute Genomics Platform"/>
            <consortium name="The Broad Institute Genome Sequencing Center for Infectious Disease"/>
            <person name="Wu L."/>
            <person name="Ma J."/>
        </authorList>
    </citation>
    <scope>NUCLEOTIDE SEQUENCE [LARGE SCALE GENOMIC DNA]</scope>
    <source>
        <strain evidence="4">CCUG 30340</strain>
    </source>
</reference>
<dbReference type="SUPFAM" id="SSF47473">
    <property type="entry name" value="EF-hand"/>
    <property type="match status" value="1"/>
</dbReference>
<dbReference type="PROSITE" id="PS51257">
    <property type="entry name" value="PROKAR_LIPOPROTEIN"/>
    <property type="match status" value="1"/>
</dbReference>
<protein>
    <recommendedName>
        <fullName evidence="5">EF-hand domain-containing protein</fullName>
    </recommendedName>
</protein>
<feature type="region of interest" description="Disordered" evidence="1">
    <location>
        <begin position="93"/>
        <end position="112"/>
    </location>
</feature>
<dbReference type="PROSITE" id="PS00018">
    <property type="entry name" value="EF_HAND_1"/>
    <property type="match status" value="1"/>
</dbReference>
<evidence type="ECO:0000313" key="4">
    <source>
        <dbReference type="Proteomes" id="UP001595886"/>
    </source>
</evidence>
<evidence type="ECO:0000256" key="1">
    <source>
        <dbReference type="SAM" id="MobiDB-lite"/>
    </source>
</evidence>
<gene>
    <name evidence="3" type="ORF">ACFO6Q_10890</name>
</gene>
<dbReference type="Gene3D" id="1.10.238.10">
    <property type="entry name" value="EF-hand"/>
    <property type="match status" value="1"/>
</dbReference>
<evidence type="ECO:0008006" key="5">
    <source>
        <dbReference type="Google" id="ProtNLM"/>
    </source>
</evidence>
<evidence type="ECO:0000313" key="3">
    <source>
        <dbReference type="EMBL" id="MFC4820834.1"/>
    </source>
</evidence>
<dbReference type="RefSeq" id="WP_380020895.1">
    <property type="nucleotide sequence ID" value="NZ_JBHSHD010000008.1"/>
</dbReference>
<dbReference type="InterPro" id="IPR018247">
    <property type="entry name" value="EF_Hand_1_Ca_BS"/>
</dbReference>
<feature type="compositionally biased region" description="Low complexity" evidence="1">
    <location>
        <begin position="95"/>
        <end position="112"/>
    </location>
</feature>
<organism evidence="3 4">
    <name type="scientific">Dokdonella ginsengisoli</name>
    <dbReference type="NCBI Taxonomy" id="363846"/>
    <lineage>
        <taxon>Bacteria</taxon>
        <taxon>Pseudomonadati</taxon>
        <taxon>Pseudomonadota</taxon>
        <taxon>Gammaproteobacteria</taxon>
        <taxon>Lysobacterales</taxon>
        <taxon>Rhodanobacteraceae</taxon>
        <taxon>Dokdonella</taxon>
    </lineage>
</organism>
<proteinExistence type="predicted"/>
<evidence type="ECO:0000256" key="2">
    <source>
        <dbReference type="SAM" id="SignalP"/>
    </source>
</evidence>
<dbReference type="EMBL" id="JBHSHD010000008">
    <property type="protein sequence ID" value="MFC4820834.1"/>
    <property type="molecule type" value="Genomic_DNA"/>
</dbReference>
<feature type="signal peptide" evidence="2">
    <location>
        <begin position="1"/>
        <end position="31"/>
    </location>
</feature>
<dbReference type="InterPro" id="IPR011992">
    <property type="entry name" value="EF-hand-dom_pair"/>
</dbReference>